<sequence length="87" mass="9877">MTRRAAGAAAERARWYVGPSASVILSPDKGPQRRLYQTRRRAASVGRGRRGARRPRRARIAYQRADTRPPPTRVYPINAEADYERVS</sequence>
<organism evidence="2 3">
    <name type="scientific">Eumeta variegata</name>
    <name type="common">Bagworm moth</name>
    <name type="synonym">Eumeta japonica</name>
    <dbReference type="NCBI Taxonomy" id="151549"/>
    <lineage>
        <taxon>Eukaryota</taxon>
        <taxon>Metazoa</taxon>
        <taxon>Ecdysozoa</taxon>
        <taxon>Arthropoda</taxon>
        <taxon>Hexapoda</taxon>
        <taxon>Insecta</taxon>
        <taxon>Pterygota</taxon>
        <taxon>Neoptera</taxon>
        <taxon>Endopterygota</taxon>
        <taxon>Lepidoptera</taxon>
        <taxon>Glossata</taxon>
        <taxon>Ditrysia</taxon>
        <taxon>Tineoidea</taxon>
        <taxon>Psychidae</taxon>
        <taxon>Oiketicinae</taxon>
        <taxon>Eumeta</taxon>
    </lineage>
</organism>
<evidence type="ECO:0000256" key="1">
    <source>
        <dbReference type="SAM" id="MobiDB-lite"/>
    </source>
</evidence>
<gene>
    <name evidence="2" type="ORF">EVAR_101171_1</name>
</gene>
<proteinExistence type="predicted"/>
<dbReference type="EMBL" id="BGZK01002736">
    <property type="protein sequence ID" value="GBP96114.1"/>
    <property type="molecule type" value="Genomic_DNA"/>
</dbReference>
<dbReference type="Proteomes" id="UP000299102">
    <property type="component" value="Unassembled WGS sequence"/>
</dbReference>
<accession>A0A4C2AA77</accession>
<keyword evidence="3" id="KW-1185">Reference proteome</keyword>
<comment type="caution">
    <text evidence="2">The sequence shown here is derived from an EMBL/GenBank/DDBJ whole genome shotgun (WGS) entry which is preliminary data.</text>
</comment>
<feature type="region of interest" description="Disordered" evidence="1">
    <location>
        <begin position="31"/>
        <end position="87"/>
    </location>
</feature>
<reference evidence="2 3" key="1">
    <citation type="journal article" date="2019" name="Commun. Biol.">
        <title>The bagworm genome reveals a unique fibroin gene that provides high tensile strength.</title>
        <authorList>
            <person name="Kono N."/>
            <person name="Nakamura H."/>
            <person name="Ohtoshi R."/>
            <person name="Tomita M."/>
            <person name="Numata K."/>
            <person name="Arakawa K."/>
        </authorList>
    </citation>
    <scope>NUCLEOTIDE SEQUENCE [LARGE SCALE GENOMIC DNA]</scope>
</reference>
<evidence type="ECO:0000313" key="3">
    <source>
        <dbReference type="Proteomes" id="UP000299102"/>
    </source>
</evidence>
<dbReference type="AlphaFoldDB" id="A0A4C2AA77"/>
<protein>
    <submittedName>
        <fullName evidence="2">Uncharacterized protein</fullName>
    </submittedName>
</protein>
<evidence type="ECO:0000313" key="2">
    <source>
        <dbReference type="EMBL" id="GBP96114.1"/>
    </source>
</evidence>
<name>A0A4C2AA77_EUMVA</name>
<feature type="compositionally biased region" description="Basic residues" evidence="1">
    <location>
        <begin position="36"/>
        <end position="59"/>
    </location>
</feature>